<protein>
    <submittedName>
        <fullName evidence="2">Non-ribosomal peptide synthetase</fullName>
    </submittedName>
</protein>
<accession>A0A6G4UDY9</accession>
<organism evidence="2 3">
    <name type="scientific">Streptomyces coryli</name>
    <dbReference type="NCBI Taxonomy" id="1128680"/>
    <lineage>
        <taxon>Bacteria</taxon>
        <taxon>Bacillati</taxon>
        <taxon>Actinomycetota</taxon>
        <taxon>Actinomycetes</taxon>
        <taxon>Kitasatosporales</taxon>
        <taxon>Streptomycetaceae</taxon>
        <taxon>Streptomyces</taxon>
    </lineage>
</organism>
<keyword evidence="3" id="KW-1185">Reference proteome</keyword>
<dbReference type="Pfam" id="PF00668">
    <property type="entry name" value="Condensation"/>
    <property type="match status" value="1"/>
</dbReference>
<feature type="non-terminal residue" evidence="2">
    <location>
        <position position="1"/>
    </location>
</feature>
<evidence type="ECO:0000259" key="1">
    <source>
        <dbReference type="Pfam" id="PF00668"/>
    </source>
</evidence>
<dbReference type="SUPFAM" id="SSF56801">
    <property type="entry name" value="Acetyl-CoA synthetase-like"/>
    <property type="match status" value="1"/>
</dbReference>
<feature type="non-terminal residue" evidence="2">
    <location>
        <position position="637"/>
    </location>
</feature>
<dbReference type="GO" id="GO:0008610">
    <property type="term" value="P:lipid biosynthetic process"/>
    <property type="evidence" value="ECO:0007669"/>
    <property type="project" value="UniProtKB-ARBA"/>
</dbReference>
<dbReference type="InterPro" id="IPR001242">
    <property type="entry name" value="Condensation_dom"/>
</dbReference>
<dbReference type="Gene3D" id="3.30.559.30">
    <property type="entry name" value="Nonribosomal peptide synthetase, condensation domain"/>
    <property type="match status" value="2"/>
</dbReference>
<dbReference type="PANTHER" id="PTHR45398">
    <property type="match status" value="1"/>
</dbReference>
<gene>
    <name evidence="2" type="ORF">G5C51_41695</name>
</gene>
<dbReference type="InterPro" id="IPR023213">
    <property type="entry name" value="CAT-like_dom_sf"/>
</dbReference>
<dbReference type="Proteomes" id="UP000481583">
    <property type="component" value="Unassembled WGS sequence"/>
</dbReference>
<comment type="caution">
    <text evidence="2">The sequence shown here is derived from an EMBL/GenBank/DDBJ whole genome shotgun (WGS) entry which is preliminary data.</text>
</comment>
<dbReference type="GO" id="GO:0003824">
    <property type="term" value="F:catalytic activity"/>
    <property type="evidence" value="ECO:0007669"/>
    <property type="project" value="InterPro"/>
</dbReference>
<dbReference type="EMBL" id="JAAKZV010000499">
    <property type="protein sequence ID" value="NGN70383.1"/>
    <property type="molecule type" value="Genomic_DNA"/>
</dbReference>
<dbReference type="Gene3D" id="3.40.50.980">
    <property type="match status" value="1"/>
</dbReference>
<reference evidence="2 3" key="1">
    <citation type="submission" date="2020-02" db="EMBL/GenBank/DDBJ databases">
        <title>Whole-genome analyses of novel actinobacteria.</title>
        <authorList>
            <person name="Sahin N."/>
        </authorList>
    </citation>
    <scope>NUCLEOTIDE SEQUENCE [LARGE SCALE GENOMIC DNA]</scope>
    <source>
        <strain evidence="2 3">A7024</strain>
    </source>
</reference>
<dbReference type="PANTHER" id="PTHR45398:SF1">
    <property type="entry name" value="ENZYME, PUTATIVE (JCVI)-RELATED"/>
    <property type="match status" value="1"/>
</dbReference>
<dbReference type="RefSeq" id="WP_240930289.1">
    <property type="nucleotide sequence ID" value="NZ_JAAKZV010000499.1"/>
</dbReference>
<sequence length="637" mass="68196">PTLAALPTAQIGFNYLGRTPAVAAEQAEEPQDWTPLGGARGGAAGKFAVDHALETTCVVHDLADADADGDGDGPQLTLTLAWPEQLLNGTSARRLVDGWAAMLAGLAAHAGRPGSGGHTPSDFPLAGLDQAQLEELEAEYPRLAEVLPVSPLQEGLLFHALFDEQARDVYVEQIDMGLDGPLDVPVLRASWQAMLDRHASLRAGFRQLAGAEQPVQVIPERVALPWQEEDLSALGANAAAEAERLGAEERARRFDPAVPPLLKVLLVKLAPGRYRMMVTLHHILLDGWSLPILMRELWTAYAAGGTTSGLPPVSPFRHYLEWLGRQDKDAAREAWRQALAGVDEATLVAPGEPAASAATDFGRVVTQAGTEPAEALRELARIRGLTLNTLVQAAWALVIGQLTGRRDVVFGATVAGRPAELPGMADMLGLFINTVPVRVRLDPDASVAELLAELQAQQSALLDHQHLGLTEIQRLAGPGATFDTLIAFDNYPTDPDAEPDLGDLTFTDTALRESTNFPLGLDVDPADDLKLRLEYRPTALAESTVHALAERLVWVLHQMAEEPQARLGELELLGAAERSLVVEEWNDTARPMPAGTLGELFAAQVERSPGAVAVLGAGVEWSYAELDEISGRVAGEL</sequence>
<evidence type="ECO:0000313" key="2">
    <source>
        <dbReference type="EMBL" id="NGN70383.1"/>
    </source>
</evidence>
<feature type="domain" description="Condensation" evidence="1">
    <location>
        <begin position="145"/>
        <end position="578"/>
    </location>
</feature>
<dbReference type="AlphaFoldDB" id="A0A6G4UDY9"/>
<name>A0A6G4UDY9_9ACTN</name>
<evidence type="ECO:0000313" key="3">
    <source>
        <dbReference type="Proteomes" id="UP000481583"/>
    </source>
</evidence>
<proteinExistence type="predicted"/>
<dbReference type="CDD" id="cd19543">
    <property type="entry name" value="DCL_NRPS"/>
    <property type="match status" value="1"/>
</dbReference>
<dbReference type="SUPFAM" id="SSF52777">
    <property type="entry name" value="CoA-dependent acyltransferases"/>
    <property type="match status" value="2"/>
</dbReference>
<dbReference type="Gene3D" id="3.30.559.10">
    <property type="entry name" value="Chloramphenicol acetyltransferase-like domain"/>
    <property type="match status" value="1"/>
</dbReference>